<sequence>DGNRLCLAMKKKGFGVGKWNGVGGKVEDKETIKEAAIRELKEEIGVDAHQNHLEEVGNIKFYFNGKPDWNQHMHSFS</sequence>
<proteinExistence type="inferred from homology"/>
<dbReference type="InterPro" id="IPR000086">
    <property type="entry name" value="NUDIX_hydrolase_dom"/>
</dbReference>
<evidence type="ECO:0000256" key="24">
    <source>
        <dbReference type="ARBA" id="ARBA00053094"/>
    </source>
</evidence>
<accession>A0A7C1NPX0</accession>
<dbReference type="PANTHER" id="PTHR43758:SF2">
    <property type="entry name" value="OXIDIZED PURINE NUCLEOSIDE TRIPHOSPHATE HYDROLASE"/>
    <property type="match status" value="1"/>
</dbReference>
<dbReference type="PANTHER" id="PTHR43758">
    <property type="entry name" value="7,8-DIHYDRO-8-OXOGUANINE TRIPHOSPHATASE"/>
    <property type="match status" value="1"/>
</dbReference>
<evidence type="ECO:0000256" key="8">
    <source>
        <dbReference type="ARBA" id="ARBA00022842"/>
    </source>
</evidence>
<dbReference type="Proteomes" id="UP000885695">
    <property type="component" value="Unassembled WGS sequence"/>
</dbReference>
<evidence type="ECO:0000256" key="15">
    <source>
        <dbReference type="ARBA" id="ARBA00026218"/>
    </source>
</evidence>
<evidence type="ECO:0000256" key="10">
    <source>
        <dbReference type="ARBA" id="ARBA00024448"/>
    </source>
</evidence>
<evidence type="ECO:0000256" key="3">
    <source>
        <dbReference type="ARBA" id="ARBA00005582"/>
    </source>
</evidence>
<protein>
    <recommendedName>
        <fullName evidence="15">Oxidized purine nucleoside triphosphate hydrolase</fullName>
        <ecNumber evidence="14">3.6.1.56</ecNumber>
    </recommendedName>
    <alternativeName>
        <fullName evidence="19">2-hydroxy-dATP diphosphatase</fullName>
    </alternativeName>
    <alternativeName>
        <fullName evidence="18">7,8-dihydro-8-oxoguanine triphosphatase</fullName>
    </alternativeName>
    <alternativeName>
        <fullName evidence="17">8-oxo-dGTPase</fullName>
    </alternativeName>
    <alternativeName>
        <fullName evidence="20">Methylated purine nucleoside triphosphate hydrolase</fullName>
    </alternativeName>
    <alternativeName>
        <fullName evidence="16">Nucleoside diphosphate-linked moiety X motif 1</fullName>
    </alternativeName>
</protein>
<dbReference type="PROSITE" id="PS00893">
    <property type="entry name" value="NUDIX_BOX"/>
    <property type="match status" value="1"/>
</dbReference>
<comment type="similarity">
    <text evidence="3 25">Belongs to the Nudix hydrolase family.</text>
</comment>
<evidence type="ECO:0000256" key="11">
    <source>
        <dbReference type="ARBA" id="ARBA00024459"/>
    </source>
</evidence>
<evidence type="ECO:0000256" key="25">
    <source>
        <dbReference type="RuleBase" id="RU003476"/>
    </source>
</evidence>
<evidence type="ECO:0000256" key="16">
    <source>
        <dbReference type="ARBA" id="ARBA00029673"/>
    </source>
</evidence>
<comment type="catalytic activity">
    <reaction evidence="11">
        <text>2-oxo-dATP + H2O = 2-oxo-dAMP + diphosphate + H(+)</text>
        <dbReference type="Rhea" id="RHEA:31583"/>
        <dbReference type="ChEBI" id="CHEBI:15377"/>
        <dbReference type="ChEBI" id="CHEBI:15378"/>
        <dbReference type="ChEBI" id="CHEBI:33019"/>
        <dbReference type="ChEBI" id="CHEBI:63212"/>
        <dbReference type="ChEBI" id="CHEBI:77897"/>
        <dbReference type="EC" id="3.6.1.56"/>
    </reaction>
    <physiologicalReaction direction="left-to-right" evidence="11">
        <dbReference type="Rhea" id="RHEA:31584"/>
    </physiologicalReaction>
</comment>
<evidence type="ECO:0000256" key="4">
    <source>
        <dbReference type="ARBA" id="ARBA00011245"/>
    </source>
</evidence>
<dbReference type="PRINTS" id="PR00502">
    <property type="entry name" value="NUDIXFAMILY"/>
</dbReference>
<comment type="catalytic activity">
    <reaction evidence="21">
        <text>N(6)-methyl-ATP + H2O = N(6)-methyl-AMP + diphosphate + H(+)</text>
        <dbReference type="Rhea" id="RHEA:67608"/>
        <dbReference type="ChEBI" id="CHEBI:15377"/>
        <dbReference type="ChEBI" id="CHEBI:15378"/>
        <dbReference type="ChEBI" id="CHEBI:33019"/>
        <dbReference type="ChEBI" id="CHEBI:144842"/>
        <dbReference type="ChEBI" id="CHEBI:172873"/>
    </reaction>
    <physiologicalReaction direction="left-to-right" evidence="21">
        <dbReference type="Rhea" id="RHEA:67609"/>
    </physiologicalReaction>
</comment>
<evidence type="ECO:0000256" key="12">
    <source>
        <dbReference type="ARBA" id="ARBA00024486"/>
    </source>
</evidence>
<evidence type="ECO:0000256" key="5">
    <source>
        <dbReference type="ARBA" id="ARBA00022490"/>
    </source>
</evidence>
<reference evidence="27" key="1">
    <citation type="journal article" date="2020" name="mSystems">
        <title>Genome- and Community-Level Interaction Insights into Carbon Utilization and Element Cycling Functions of Hydrothermarchaeota in Hydrothermal Sediment.</title>
        <authorList>
            <person name="Zhou Z."/>
            <person name="Liu Y."/>
            <person name="Xu W."/>
            <person name="Pan J."/>
            <person name="Luo Z.H."/>
            <person name="Li M."/>
        </authorList>
    </citation>
    <scope>NUCLEOTIDE SEQUENCE [LARGE SCALE GENOMIC DNA]</scope>
    <source>
        <strain evidence="27">HyVt-369</strain>
    </source>
</reference>
<name>A0A7C1NPX0_UNCC3</name>
<dbReference type="InterPro" id="IPR020084">
    <property type="entry name" value="NUDIX_hydrolase_CS"/>
</dbReference>
<evidence type="ECO:0000256" key="22">
    <source>
        <dbReference type="ARBA" id="ARBA00048894"/>
    </source>
</evidence>
<evidence type="ECO:0000256" key="7">
    <source>
        <dbReference type="ARBA" id="ARBA00022801"/>
    </source>
</evidence>
<gene>
    <name evidence="27" type="ORF">ENI13_00950</name>
</gene>
<comment type="cofactor">
    <cofactor evidence="1">
        <name>Mg(2+)</name>
        <dbReference type="ChEBI" id="CHEBI:18420"/>
    </cofactor>
</comment>
<comment type="function">
    <text evidence="24">Oxidized purine nucleoside triphosphate hydrolase which is a prominent sanitizer of the oxidized nucleotide pool. Catalyzes the hydrolysis of 2-oxo-dATP (2-hydroxy-dATP) into 2-oxo-dAMP. Also has a significant hydrolase activity toward 2-oxo-ATP, 8-oxo-dGTP and 8-oxo-dATP. Through the hydrolysis of oxidized purine nucleoside triphosphates, prevents their incorporation into DNA and the subsequent transversions A:T to C:G and G:C to T:A. Also catalyzes the hydrolysis of methylated purine nucleoside triphosphate preventing their integration into DNA. Through this antimutagenic activity protects cells from oxidative stress.</text>
</comment>
<evidence type="ECO:0000256" key="17">
    <source>
        <dbReference type="ARBA" id="ARBA00030634"/>
    </source>
</evidence>
<comment type="catalytic activity">
    <reaction evidence="12">
        <text>8-oxo-dGTP + H2O = 8-oxo-dGMP + diphosphate + H(+)</text>
        <dbReference type="Rhea" id="RHEA:31575"/>
        <dbReference type="ChEBI" id="CHEBI:15377"/>
        <dbReference type="ChEBI" id="CHEBI:15378"/>
        <dbReference type="ChEBI" id="CHEBI:33019"/>
        <dbReference type="ChEBI" id="CHEBI:63224"/>
        <dbReference type="ChEBI" id="CHEBI:77896"/>
    </reaction>
    <physiologicalReaction direction="left-to-right" evidence="12">
        <dbReference type="Rhea" id="RHEA:31576"/>
    </physiologicalReaction>
</comment>
<feature type="non-terminal residue" evidence="27">
    <location>
        <position position="1"/>
    </location>
</feature>
<keyword evidence="6" id="KW-0479">Metal-binding</keyword>
<keyword evidence="8" id="KW-0460">Magnesium</keyword>
<comment type="catalytic activity">
    <reaction evidence="10">
        <text>8-oxo-dATP + H2O = 8-oxo-dAMP + diphosphate + H(+)</text>
        <dbReference type="Rhea" id="RHEA:65396"/>
        <dbReference type="ChEBI" id="CHEBI:15377"/>
        <dbReference type="ChEBI" id="CHEBI:15378"/>
        <dbReference type="ChEBI" id="CHEBI:33019"/>
        <dbReference type="ChEBI" id="CHEBI:71361"/>
        <dbReference type="ChEBI" id="CHEBI:172871"/>
    </reaction>
    <physiologicalReaction direction="left-to-right" evidence="10">
        <dbReference type="Rhea" id="RHEA:65397"/>
    </physiologicalReaction>
</comment>
<evidence type="ECO:0000256" key="19">
    <source>
        <dbReference type="ARBA" id="ARBA00031927"/>
    </source>
</evidence>
<dbReference type="InterPro" id="IPR015797">
    <property type="entry name" value="NUDIX_hydrolase-like_dom_sf"/>
</dbReference>
<organism evidence="27">
    <name type="scientific">candidate division CPR3 bacterium</name>
    <dbReference type="NCBI Taxonomy" id="2268181"/>
    <lineage>
        <taxon>Bacteria</taxon>
        <taxon>Bacteria division CPR3</taxon>
    </lineage>
</organism>
<dbReference type="Gene3D" id="3.90.79.10">
    <property type="entry name" value="Nucleoside Triphosphate Pyrophosphohydrolase"/>
    <property type="match status" value="1"/>
</dbReference>
<dbReference type="PRINTS" id="PR01403">
    <property type="entry name" value="8OXTPHPHTASE"/>
</dbReference>
<keyword evidence="5" id="KW-0963">Cytoplasm</keyword>
<comment type="subunit">
    <text evidence="4">Monomer.</text>
</comment>
<comment type="catalytic activity">
    <reaction evidence="22">
        <text>O(6)-methyl-dGTP + H2O = O(6)-methyl-dGMP + diphosphate + H(+)</text>
        <dbReference type="Rhea" id="RHEA:67600"/>
        <dbReference type="ChEBI" id="CHEBI:15377"/>
        <dbReference type="ChEBI" id="CHEBI:15378"/>
        <dbReference type="ChEBI" id="CHEBI:33019"/>
        <dbReference type="ChEBI" id="CHEBI:169974"/>
        <dbReference type="ChEBI" id="CHEBI:169975"/>
    </reaction>
    <physiologicalReaction direction="left-to-right" evidence="22">
        <dbReference type="Rhea" id="RHEA:67601"/>
    </physiologicalReaction>
</comment>
<dbReference type="EC" id="3.6.1.56" evidence="14"/>
<dbReference type="AlphaFoldDB" id="A0A7C1NPX0"/>
<feature type="domain" description="Nudix hydrolase" evidence="26">
    <location>
        <begin position="1"/>
        <end position="77"/>
    </location>
</feature>
<evidence type="ECO:0000256" key="9">
    <source>
        <dbReference type="ARBA" id="ARBA00022884"/>
    </source>
</evidence>
<evidence type="ECO:0000256" key="2">
    <source>
        <dbReference type="ARBA" id="ARBA00004496"/>
    </source>
</evidence>
<dbReference type="GO" id="GO:0042262">
    <property type="term" value="P:DNA protection"/>
    <property type="evidence" value="ECO:0007669"/>
    <property type="project" value="InterPro"/>
</dbReference>
<comment type="caution">
    <text evidence="27">The sequence shown here is derived from an EMBL/GenBank/DDBJ whole genome shotgun (WGS) entry which is preliminary data.</text>
</comment>
<dbReference type="EMBL" id="DRHL01000050">
    <property type="protein sequence ID" value="HEB13528.1"/>
    <property type="molecule type" value="Genomic_DNA"/>
</dbReference>
<dbReference type="SUPFAM" id="SSF55811">
    <property type="entry name" value="Nudix"/>
    <property type="match status" value="1"/>
</dbReference>
<dbReference type="Pfam" id="PF00293">
    <property type="entry name" value="NUDIX"/>
    <property type="match status" value="1"/>
</dbReference>
<dbReference type="InterPro" id="IPR020476">
    <property type="entry name" value="Nudix_hydrolase"/>
</dbReference>
<dbReference type="GO" id="GO:0005737">
    <property type="term" value="C:cytoplasm"/>
    <property type="evidence" value="ECO:0007669"/>
    <property type="project" value="UniProtKB-SubCell"/>
</dbReference>
<keyword evidence="7 25" id="KW-0378">Hydrolase</keyword>
<evidence type="ECO:0000256" key="1">
    <source>
        <dbReference type="ARBA" id="ARBA00001946"/>
    </source>
</evidence>
<dbReference type="GO" id="GO:0046872">
    <property type="term" value="F:metal ion binding"/>
    <property type="evidence" value="ECO:0007669"/>
    <property type="project" value="UniProtKB-KW"/>
</dbReference>
<evidence type="ECO:0000313" key="27">
    <source>
        <dbReference type="EMBL" id="HEB13528.1"/>
    </source>
</evidence>
<comment type="subcellular location">
    <subcellularLocation>
        <location evidence="2">Cytoplasm</location>
    </subcellularLocation>
</comment>
<comment type="catalytic activity">
    <reaction evidence="23">
        <text>N(6)-methyl-dATP + H2O = N(6)-methyl-dAMP + diphosphate + H(+)</text>
        <dbReference type="Rhea" id="RHEA:67604"/>
        <dbReference type="ChEBI" id="CHEBI:15377"/>
        <dbReference type="ChEBI" id="CHEBI:15378"/>
        <dbReference type="ChEBI" id="CHEBI:33019"/>
        <dbReference type="ChEBI" id="CHEBI:169976"/>
        <dbReference type="ChEBI" id="CHEBI:172872"/>
    </reaction>
    <physiologicalReaction direction="left-to-right" evidence="23">
        <dbReference type="Rhea" id="RHEA:67605"/>
    </physiologicalReaction>
</comment>
<keyword evidence="9" id="KW-0694">RNA-binding</keyword>
<evidence type="ECO:0000256" key="6">
    <source>
        <dbReference type="ARBA" id="ARBA00022723"/>
    </source>
</evidence>
<evidence type="ECO:0000256" key="13">
    <source>
        <dbReference type="ARBA" id="ARBA00024596"/>
    </source>
</evidence>
<evidence type="ECO:0000259" key="26">
    <source>
        <dbReference type="PROSITE" id="PS51462"/>
    </source>
</evidence>
<comment type="catalytic activity">
    <reaction evidence="13">
        <text>2-oxo-ATP + H2O = 2-oxo-AMP + diphosphate + H(+)</text>
        <dbReference type="Rhea" id="RHEA:67392"/>
        <dbReference type="ChEBI" id="CHEBI:15377"/>
        <dbReference type="ChEBI" id="CHEBI:15378"/>
        <dbReference type="ChEBI" id="CHEBI:33019"/>
        <dbReference type="ChEBI" id="CHEBI:71395"/>
        <dbReference type="ChEBI" id="CHEBI:172878"/>
    </reaction>
    <physiologicalReaction direction="left-to-right" evidence="13">
        <dbReference type="Rhea" id="RHEA:67393"/>
    </physiologicalReaction>
</comment>
<dbReference type="GO" id="GO:0008828">
    <property type="term" value="F:dATP diphosphatase activity"/>
    <property type="evidence" value="ECO:0007669"/>
    <property type="project" value="UniProtKB-EC"/>
</dbReference>
<dbReference type="GO" id="GO:0003723">
    <property type="term" value="F:RNA binding"/>
    <property type="evidence" value="ECO:0007669"/>
    <property type="project" value="UniProtKB-KW"/>
</dbReference>
<evidence type="ECO:0000256" key="23">
    <source>
        <dbReference type="ARBA" id="ARBA00049032"/>
    </source>
</evidence>
<evidence type="ECO:0000256" key="18">
    <source>
        <dbReference type="ARBA" id="ARBA00030682"/>
    </source>
</evidence>
<evidence type="ECO:0000256" key="14">
    <source>
        <dbReference type="ARBA" id="ARBA00026103"/>
    </source>
</evidence>
<evidence type="ECO:0000256" key="20">
    <source>
        <dbReference type="ARBA" id="ARBA00032071"/>
    </source>
</evidence>
<dbReference type="GO" id="GO:0008413">
    <property type="term" value="F:8-oxo-7,8-dihydroguanosine triphosphate pyrophosphatase activity"/>
    <property type="evidence" value="ECO:0007669"/>
    <property type="project" value="InterPro"/>
</dbReference>
<dbReference type="InterPro" id="IPR003563">
    <property type="entry name" value="8ODP"/>
</dbReference>
<evidence type="ECO:0000256" key="21">
    <source>
        <dbReference type="ARBA" id="ARBA00048002"/>
    </source>
</evidence>
<dbReference type="PROSITE" id="PS51462">
    <property type="entry name" value="NUDIX"/>
    <property type="match status" value="1"/>
</dbReference>